<evidence type="ECO:0000313" key="2">
    <source>
        <dbReference type="EMBL" id="OSJ12445.1"/>
    </source>
</evidence>
<dbReference type="EMBL" id="NAFI01000166">
    <property type="protein sequence ID" value="OSJ12445.1"/>
    <property type="molecule type" value="Genomic_DNA"/>
</dbReference>
<comment type="caution">
    <text evidence="2">The sequence shown here is derived from an EMBL/GenBank/DDBJ whole genome shotgun (WGS) entry which is preliminary data.</text>
</comment>
<evidence type="ECO:0000256" key="1">
    <source>
        <dbReference type="SAM" id="SignalP"/>
    </source>
</evidence>
<accession>A0A1X3H9G5</accession>
<dbReference type="RefSeq" id="WP_085359726.1">
    <property type="nucleotide sequence ID" value="NZ_NAFD01000183.1"/>
</dbReference>
<evidence type="ECO:0000313" key="3">
    <source>
        <dbReference type="Proteomes" id="UP000193553"/>
    </source>
</evidence>
<organism evidence="2 3">
    <name type="scientific">Bradyrhizobium canariense</name>
    <dbReference type="NCBI Taxonomy" id="255045"/>
    <lineage>
        <taxon>Bacteria</taxon>
        <taxon>Pseudomonadati</taxon>
        <taxon>Pseudomonadota</taxon>
        <taxon>Alphaproteobacteria</taxon>
        <taxon>Hyphomicrobiales</taxon>
        <taxon>Nitrobacteraceae</taxon>
        <taxon>Bradyrhizobium</taxon>
    </lineage>
</organism>
<sequence>MITRRLAIFRIAASSAVAAAAPAVLAAGKPKAAEHPTLIRLGRRMENLDKICQHRKAAKATARAAYDRLRPDLPEALLVTPYSRNLADSEQETDLHGKLVWPSDPDRGPRSHHTANYLRLALDEWAELEEGELDEEERTGRDYLRQRLPLAERYEAELHAVDERSGYTTASGAHDLACYAMEKLVRRIAAIPALTPEGITIKAQAYDAWMRSGDEMAQDFAAFIMGPGIIGDICRVLSEAGEA</sequence>
<reference evidence="2 3" key="1">
    <citation type="submission" date="2017-03" db="EMBL/GenBank/DDBJ databases">
        <title>Whole genome sequences of fourteen strains of Bradyrhizobium canariense and one strain of Bradyrhizobium japonicum isolated from Lupinus (Papilionoideae: Genisteae) species in Algeria.</title>
        <authorList>
            <person name="Crovadore J."/>
            <person name="Chekireb D."/>
            <person name="Brachmann A."/>
            <person name="Chablais R."/>
            <person name="Cochard B."/>
            <person name="Lefort F."/>
        </authorList>
    </citation>
    <scope>NUCLEOTIDE SEQUENCE [LARGE SCALE GENOMIC DNA]</scope>
    <source>
        <strain evidence="2 3">UBMA195</strain>
    </source>
</reference>
<protein>
    <submittedName>
        <fullName evidence="2">Uncharacterized protein</fullName>
    </submittedName>
</protein>
<proteinExistence type="predicted"/>
<keyword evidence="1" id="KW-0732">Signal</keyword>
<feature type="signal peptide" evidence="1">
    <location>
        <begin position="1"/>
        <end position="26"/>
    </location>
</feature>
<dbReference type="AlphaFoldDB" id="A0A1X3H9G5"/>
<feature type="chain" id="PRO_5011906125" evidence="1">
    <location>
        <begin position="27"/>
        <end position="243"/>
    </location>
</feature>
<gene>
    <name evidence="2" type="ORF">BSZ18_13035</name>
</gene>
<name>A0A1X3H9G5_9BRAD</name>
<dbReference type="Proteomes" id="UP000193553">
    <property type="component" value="Unassembled WGS sequence"/>
</dbReference>